<dbReference type="InterPro" id="IPR034686">
    <property type="entry name" value="Terpene_cyclase-like_2"/>
</dbReference>
<dbReference type="RefSeq" id="WP_242770678.1">
    <property type="nucleotide sequence ID" value="NZ_JALDAY010000010.1"/>
</dbReference>
<keyword evidence="2" id="KW-0460">Magnesium</keyword>
<sequence>MTLELTSNPAHSGGLQVAAGAVESTLVVPPLWCPIEPRVHPAVDRIEERIRPWFAGFGLDRRSLMRGRAARAATWTCGVAPDGDEHRLQLFADWVCWAFVFDDHFTDCGPMMADPAAYNSMVCRMLAHLEHPEMAHLDGNRFSLALRDLSVRMRASAPASLVERWIADHYRWLLGSACSVSDRSAARTRSLDEHLIVGVLDRAEHITTLMIQFCEGTDLPPRESARPHVQAITGAAQVLHAGYNDVASYWHERHQHSLESNLVHILQREHRCSPQDAMAEAVAVLDGIMLLFVELRQQLARTAGPELRRYLDQLAHKIRGNSDFQRTAPRYTTALDIDSATVHQVPAAPGVPLYEYADKPSVVRRDPPAKAISWWWDLLDR</sequence>
<keyword evidence="1 2" id="KW-0456">Lyase</keyword>
<comment type="cofactor">
    <cofactor evidence="2">
        <name>Mg(2+)</name>
        <dbReference type="ChEBI" id="CHEBI:18420"/>
    </cofactor>
</comment>
<keyword evidence="4" id="KW-1185">Reference proteome</keyword>
<dbReference type="EC" id="4.2.3.-" evidence="2"/>
<dbReference type="PANTHER" id="PTHR35201">
    <property type="entry name" value="TERPENE SYNTHASE"/>
    <property type="match status" value="1"/>
</dbReference>
<evidence type="ECO:0000256" key="1">
    <source>
        <dbReference type="ARBA" id="ARBA00023239"/>
    </source>
</evidence>
<dbReference type="Pfam" id="PF19086">
    <property type="entry name" value="Terpene_syn_C_2"/>
    <property type="match status" value="1"/>
</dbReference>
<reference evidence="3" key="1">
    <citation type="submission" date="2022-03" db="EMBL/GenBank/DDBJ databases">
        <title>Streptomyces 7R015 and 7R016 isolated from Barleria lupulina in Thailand.</title>
        <authorList>
            <person name="Kanchanasin P."/>
            <person name="Phongsopitanun W."/>
            <person name="Tanasupawat S."/>
        </authorList>
    </citation>
    <scope>NUCLEOTIDE SEQUENCE</scope>
    <source>
        <strain evidence="3">7R015</strain>
    </source>
</reference>
<name>A0ABS9YEX6_9ACTN</name>
<dbReference type="Gene3D" id="1.10.600.10">
    <property type="entry name" value="Farnesyl Diphosphate Synthase"/>
    <property type="match status" value="1"/>
</dbReference>
<evidence type="ECO:0000313" key="3">
    <source>
        <dbReference type="EMBL" id="MCI3275769.1"/>
    </source>
</evidence>
<evidence type="ECO:0000313" key="4">
    <source>
        <dbReference type="Proteomes" id="UP001165269"/>
    </source>
</evidence>
<protein>
    <recommendedName>
        <fullName evidence="2">Terpene synthase</fullName>
        <ecNumber evidence="2">4.2.3.-</ecNumber>
    </recommendedName>
</protein>
<dbReference type="SUPFAM" id="SSF48576">
    <property type="entry name" value="Terpenoid synthases"/>
    <property type="match status" value="1"/>
</dbReference>
<organism evidence="3 4">
    <name type="scientific">Streptomyces cylindrosporus</name>
    <dbReference type="NCBI Taxonomy" id="2927583"/>
    <lineage>
        <taxon>Bacteria</taxon>
        <taxon>Bacillati</taxon>
        <taxon>Actinomycetota</taxon>
        <taxon>Actinomycetes</taxon>
        <taxon>Kitasatosporales</taxon>
        <taxon>Streptomycetaceae</taxon>
        <taxon>Streptomyces</taxon>
    </lineage>
</organism>
<comment type="similarity">
    <text evidence="2">Belongs to the terpene synthase family.</text>
</comment>
<gene>
    <name evidence="3" type="ORF">MQP27_32255</name>
</gene>
<proteinExistence type="inferred from homology"/>
<keyword evidence="2" id="KW-0479">Metal-binding</keyword>
<comment type="caution">
    <text evidence="3">The sequence shown here is derived from an EMBL/GenBank/DDBJ whole genome shotgun (WGS) entry which is preliminary data.</text>
</comment>
<accession>A0ABS9YEX6</accession>
<dbReference type="InterPro" id="IPR008949">
    <property type="entry name" value="Isoprenoid_synthase_dom_sf"/>
</dbReference>
<evidence type="ECO:0000256" key="2">
    <source>
        <dbReference type="RuleBase" id="RU366034"/>
    </source>
</evidence>
<dbReference type="Proteomes" id="UP001165269">
    <property type="component" value="Unassembled WGS sequence"/>
</dbReference>
<dbReference type="EMBL" id="JALDAY010000010">
    <property type="protein sequence ID" value="MCI3275769.1"/>
    <property type="molecule type" value="Genomic_DNA"/>
</dbReference>
<dbReference type="PANTHER" id="PTHR35201:SF4">
    <property type="entry name" value="BETA-PINACENE SYNTHASE-RELATED"/>
    <property type="match status" value="1"/>
</dbReference>